<evidence type="ECO:0000256" key="1">
    <source>
        <dbReference type="SAM" id="MobiDB-lite"/>
    </source>
</evidence>
<reference evidence="2 3" key="1">
    <citation type="submission" date="2024-02" db="EMBL/GenBank/DDBJ databases">
        <authorList>
            <person name="Chen Y."/>
            <person name="Shah S."/>
            <person name="Dougan E. K."/>
            <person name="Thang M."/>
            <person name="Chan C."/>
        </authorList>
    </citation>
    <scope>NUCLEOTIDE SEQUENCE [LARGE SCALE GENOMIC DNA]</scope>
</reference>
<gene>
    <name evidence="2" type="ORF">CCMP2556_LOCUS7831</name>
</gene>
<feature type="compositionally biased region" description="Basic and acidic residues" evidence="1">
    <location>
        <begin position="314"/>
        <end position="325"/>
    </location>
</feature>
<sequence length="369" mass="40850">MAVTGYFAIRPHQYDLEPLPCLHAPIFRESMLRSIRDLLVREGRKLQFQLSGAETPRASARPLGAPPNWKSDGFMVLALHIDDFQQAFRQGLVSQVGGGGFTMKALDLRSFGDGHSGCKCSLNILSVKLRTEKVQTGDEEQNVDLQSAKWKMMTSDAEGVDKLVFKNLCTSRTFTGKQRDALQGCRCFFGSIDDAMILSFLATLGERDQFTISVHTPLDIGNVTYIPSRTSPLADHWVLADGVPFPEPACKMAYKMDAVVLKSQPLQQVRQQMKEINVKQELSAVNVEIQGLEQDLVWLRSKQATLQAELAQEDPSKEGPHHPEQGDAEAPAEAPKTGKFETPEKHAARSSTEPEDALCQKRAKLGSDQ</sequence>
<dbReference type="EMBL" id="CAXAMN010003482">
    <property type="protein sequence ID" value="CAK9004818.1"/>
    <property type="molecule type" value="Genomic_DNA"/>
</dbReference>
<feature type="compositionally biased region" description="Basic and acidic residues" evidence="1">
    <location>
        <begin position="336"/>
        <end position="347"/>
    </location>
</feature>
<feature type="region of interest" description="Disordered" evidence="1">
    <location>
        <begin position="309"/>
        <end position="369"/>
    </location>
</feature>
<protein>
    <recommendedName>
        <fullName evidence="4">FACT complex subunit</fullName>
    </recommendedName>
</protein>
<evidence type="ECO:0000313" key="3">
    <source>
        <dbReference type="Proteomes" id="UP001642484"/>
    </source>
</evidence>
<name>A0ABP0IQF0_9DINO</name>
<evidence type="ECO:0000313" key="2">
    <source>
        <dbReference type="EMBL" id="CAK9004818.1"/>
    </source>
</evidence>
<dbReference type="Proteomes" id="UP001642484">
    <property type="component" value="Unassembled WGS sequence"/>
</dbReference>
<proteinExistence type="predicted"/>
<comment type="caution">
    <text evidence="2">The sequence shown here is derived from an EMBL/GenBank/DDBJ whole genome shotgun (WGS) entry which is preliminary data.</text>
</comment>
<organism evidence="2 3">
    <name type="scientific">Durusdinium trenchii</name>
    <dbReference type="NCBI Taxonomy" id="1381693"/>
    <lineage>
        <taxon>Eukaryota</taxon>
        <taxon>Sar</taxon>
        <taxon>Alveolata</taxon>
        <taxon>Dinophyceae</taxon>
        <taxon>Suessiales</taxon>
        <taxon>Symbiodiniaceae</taxon>
        <taxon>Durusdinium</taxon>
    </lineage>
</organism>
<evidence type="ECO:0008006" key="4">
    <source>
        <dbReference type="Google" id="ProtNLM"/>
    </source>
</evidence>
<accession>A0ABP0IQF0</accession>
<keyword evidence="3" id="KW-1185">Reference proteome</keyword>